<dbReference type="InterPro" id="IPR036583">
    <property type="entry name" value="23S_rRNA_IVS_sf"/>
</dbReference>
<dbReference type="AlphaFoldDB" id="A0A1F7L1V1"/>
<proteinExistence type="predicted"/>
<sequence>MEKSTSFPSEEKFCLIDQLRRAAVTITSNIAEGFNRKTPLDKIHFYYTAISSVSEIQSQLYIAHDLQYITVKTFSNLMSESVEIHKLINGLIKYMKNHT</sequence>
<protein>
    <recommendedName>
        <fullName evidence="3">Four helix bundle protein</fullName>
    </recommendedName>
</protein>
<evidence type="ECO:0008006" key="3">
    <source>
        <dbReference type="Google" id="ProtNLM"/>
    </source>
</evidence>
<dbReference type="CDD" id="cd16377">
    <property type="entry name" value="23S_rRNA_IVP_like"/>
    <property type="match status" value="1"/>
</dbReference>
<dbReference type="NCBIfam" id="TIGR02436">
    <property type="entry name" value="four helix bundle protein"/>
    <property type="match status" value="1"/>
</dbReference>
<gene>
    <name evidence="1" type="ORF">A3K52_04715</name>
</gene>
<organism evidence="1 2">
    <name type="scientific">Candidatus Roizmanbacteria bacterium RIFOXYD1_FULL_38_12</name>
    <dbReference type="NCBI Taxonomy" id="1802093"/>
    <lineage>
        <taxon>Bacteria</taxon>
        <taxon>Candidatus Roizmaniibacteriota</taxon>
    </lineage>
</organism>
<evidence type="ECO:0000313" key="2">
    <source>
        <dbReference type="Proteomes" id="UP000177050"/>
    </source>
</evidence>
<comment type="caution">
    <text evidence="1">The sequence shown here is derived from an EMBL/GenBank/DDBJ whole genome shotgun (WGS) entry which is preliminary data.</text>
</comment>
<dbReference type="InterPro" id="IPR012657">
    <property type="entry name" value="23S_rRNA-intervening_sequence"/>
</dbReference>
<dbReference type="SUPFAM" id="SSF158446">
    <property type="entry name" value="IVS-encoded protein-like"/>
    <property type="match status" value="1"/>
</dbReference>
<dbReference type="Pfam" id="PF05635">
    <property type="entry name" value="23S_rRNA_IVP"/>
    <property type="match status" value="1"/>
</dbReference>
<accession>A0A1F7L1V1</accession>
<reference evidence="1 2" key="1">
    <citation type="journal article" date="2016" name="Nat. Commun.">
        <title>Thousands of microbial genomes shed light on interconnected biogeochemical processes in an aquifer system.</title>
        <authorList>
            <person name="Anantharaman K."/>
            <person name="Brown C.T."/>
            <person name="Hug L.A."/>
            <person name="Sharon I."/>
            <person name="Castelle C.J."/>
            <person name="Probst A.J."/>
            <person name="Thomas B.C."/>
            <person name="Singh A."/>
            <person name="Wilkins M.J."/>
            <person name="Karaoz U."/>
            <person name="Brodie E.L."/>
            <person name="Williams K.H."/>
            <person name="Hubbard S.S."/>
            <person name="Banfield J.F."/>
        </authorList>
    </citation>
    <scope>NUCLEOTIDE SEQUENCE [LARGE SCALE GENOMIC DNA]</scope>
</reference>
<dbReference type="Gene3D" id="1.20.1440.60">
    <property type="entry name" value="23S rRNA-intervening sequence"/>
    <property type="match status" value="1"/>
</dbReference>
<evidence type="ECO:0000313" key="1">
    <source>
        <dbReference type="EMBL" id="OGK74046.1"/>
    </source>
</evidence>
<dbReference type="PANTHER" id="PTHR38471">
    <property type="entry name" value="FOUR HELIX BUNDLE PROTEIN"/>
    <property type="match status" value="1"/>
</dbReference>
<dbReference type="EMBL" id="MGBR01000001">
    <property type="protein sequence ID" value="OGK74046.1"/>
    <property type="molecule type" value="Genomic_DNA"/>
</dbReference>
<dbReference type="Proteomes" id="UP000177050">
    <property type="component" value="Unassembled WGS sequence"/>
</dbReference>
<dbReference type="PANTHER" id="PTHR38471:SF2">
    <property type="entry name" value="FOUR HELIX BUNDLE PROTEIN"/>
    <property type="match status" value="1"/>
</dbReference>
<name>A0A1F7L1V1_9BACT</name>